<dbReference type="PANTHER" id="PTHR46467:SF1">
    <property type="entry name" value="TETHER CONTAINING UBX DOMAIN FOR GLUT4"/>
    <property type="match status" value="1"/>
</dbReference>
<dbReference type="SUPFAM" id="SSF54236">
    <property type="entry name" value="Ubiquitin-like"/>
    <property type="match status" value="1"/>
</dbReference>
<dbReference type="InterPro" id="IPR029071">
    <property type="entry name" value="Ubiquitin-like_domsf"/>
</dbReference>
<dbReference type="CDD" id="cd16118">
    <property type="entry name" value="UBX2_UBXN9"/>
    <property type="match status" value="1"/>
</dbReference>
<dbReference type="GO" id="GO:0005737">
    <property type="term" value="C:cytoplasm"/>
    <property type="evidence" value="ECO:0007669"/>
    <property type="project" value="TreeGrafter"/>
</dbReference>
<evidence type="ECO:0000259" key="2">
    <source>
        <dbReference type="PROSITE" id="PS50033"/>
    </source>
</evidence>
<name>A0A6B2LBB3_9EUKA</name>
<dbReference type="Gene3D" id="3.10.20.90">
    <property type="entry name" value="Phosphatidylinositol 3-kinase Catalytic Subunit, Chain A, domain 1"/>
    <property type="match status" value="1"/>
</dbReference>
<dbReference type="EMBL" id="GIBP01005383">
    <property type="protein sequence ID" value="NDV34352.1"/>
    <property type="molecule type" value="Transcribed_RNA"/>
</dbReference>
<sequence>MERVRLEEQRKEQERLERMEQERALQEIQLRESIRKKIRMEEERKRQEEQKKEMELLSVPKDRKPQVFAPSSTPFDPRSIEIPDEFYEVTAQDLKNNAIIAKKKKMEQEGNNQLKTKEMREKEKIKKLSKYKSCYIRVKFPDRVEVQAVFNPLEKPSDVYQFVEECLSAANKAVPFHLYTVPPKMIIEKSSNKNLRDLGFVPAVLMHFDINEGHSGTTPFLKEELIKDIKEKLPPPQVVVPKRDQIIEATPIVNEVKMKKVPKEEEELMEIVNPENEEKKEEKKLPAWFMKGKK</sequence>
<dbReference type="GO" id="GO:0005634">
    <property type="term" value="C:nucleus"/>
    <property type="evidence" value="ECO:0007669"/>
    <property type="project" value="TreeGrafter"/>
</dbReference>
<evidence type="ECO:0000313" key="3">
    <source>
        <dbReference type="EMBL" id="NDV34352.1"/>
    </source>
</evidence>
<dbReference type="GO" id="GO:0012506">
    <property type="term" value="C:vesicle membrane"/>
    <property type="evidence" value="ECO:0007669"/>
    <property type="project" value="TreeGrafter"/>
</dbReference>
<dbReference type="PANTHER" id="PTHR46467">
    <property type="entry name" value="TETHER CONTAINING UBX DOMAIN FOR GLUT4"/>
    <property type="match status" value="1"/>
</dbReference>
<accession>A0A6B2LBB3</accession>
<evidence type="ECO:0000256" key="1">
    <source>
        <dbReference type="SAM" id="MobiDB-lite"/>
    </source>
</evidence>
<dbReference type="AlphaFoldDB" id="A0A6B2LBB3"/>
<feature type="compositionally biased region" description="Basic and acidic residues" evidence="1">
    <location>
        <begin position="38"/>
        <end position="65"/>
    </location>
</feature>
<dbReference type="InterPro" id="IPR001012">
    <property type="entry name" value="UBX_dom"/>
</dbReference>
<dbReference type="PROSITE" id="PS50033">
    <property type="entry name" value="UBX"/>
    <property type="match status" value="1"/>
</dbReference>
<feature type="region of interest" description="Disordered" evidence="1">
    <location>
        <begin position="272"/>
        <end position="294"/>
    </location>
</feature>
<feature type="compositionally biased region" description="Basic and acidic residues" evidence="1">
    <location>
        <begin position="276"/>
        <end position="285"/>
    </location>
</feature>
<feature type="domain" description="UBX" evidence="2">
    <location>
        <begin position="129"/>
        <end position="208"/>
    </location>
</feature>
<protein>
    <recommendedName>
        <fullName evidence="2">UBX domain-containing protein</fullName>
    </recommendedName>
</protein>
<proteinExistence type="predicted"/>
<feature type="region of interest" description="Disordered" evidence="1">
    <location>
        <begin position="38"/>
        <end position="75"/>
    </location>
</feature>
<reference evidence="3" key="1">
    <citation type="journal article" date="2020" name="J. Eukaryot. Microbiol.">
        <title>De novo Sequencing, Assembly and Annotation of the Transcriptome for the Free-Living Testate Amoeba Arcella intermedia.</title>
        <authorList>
            <person name="Ribeiro G.M."/>
            <person name="Porfirio-Sousa A.L."/>
            <person name="Maurer-Alcala X.X."/>
            <person name="Katz L.A."/>
            <person name="Lahr D.J.G."/>
        </authorList>
    </citation>
    <scope>NUCLEOTIDE SEQUENCE</scope>
</reference>
<organism evidence="3">
    <name type="scientific">Arcella intermedia</name>
    <dbReference type="NCBI Taxonomy" id="1963864"/>
    <lineage>
        <taxon>Eukaryota</taxon>
        <taxon>Amoebozoa</taxon>
        <taxon>Tubulinea</taxon>
        <taxon>Elardia</taxon>
        <taxon>Arcellinida</taxon>
        <taxon>Sphaerothecina</taxon>
        <taxon>Arcellidae</taxon>
        <taxon>Arcella</taxon>
    </lineage>
</organism>
<dbReference type="GO" id="GO:0006886">
    <property type="term" value="P:intracellular protein transport"/>
    <property type="evidence" value="ECO:0007669"/>
    <property type="project" value="TreeGrafter"/>
</dbReference>
<dbReference type="Pfam" id="PF00789">
    <property type="entry name" value="UBX"/>
    <property type="match status" value="1"/>
</dbReference>